<dbReference type="AlphaFoldDB" id="A0A0Q3H4C3"/>
<sequence>MVIRRGRLLSLMADESSTPSASSIYACIKSRFLCNYWTNWADTPAKKTMDQIFQIREVNNKDENG</sequence>
<dbReference type="Gramene" id="KQK17680">
    <property type="protein sequence ID" value="KQK17680"/>
    <property type="gene ID" value="BRADI_1g36055v3"/>
</dbReference>
<dbReference type="EnsemblPlants" id="KQK17680">
    <property type="protein sequence ID" value="KQK17680"/>
    <property type="gene ID" value="BRADI_1g36055v3"/>
</dbReference>
<dbReference type="InParanoid" id="A0A0Q3H4C3"/>
<gene>
    <name evidence="1" type="ORF">BRADI_1g36055v3</name>
</gene>
<dbReference type="PROSITE" id="PS51257">
    <property type="entry name" value="PROKAR_LIPOPROTEIN"/>
    <property type="match status" value="1"/>
</dbReference>
<reference evidence="1 2" key="1">
    <citation type="journal article" date="2010" name="Nature">
        <title>Genome sequencing and analysis of the model grass Brachypodium distachyon.</title>
        <authorList>
            <consortium name="International Brachypodium Initiative"/>
        </authorList>
    </citation>
    <scope>NUCLEOTIDE SEQUENCE [LARGE SCALE GENOMIC DNA]</scope>
    <source>
        <strain evidence="1 2">Bd21</strain>
    </source>
</reference>
<evidence type="ECO:0000313" key="1">
    <source>
        <dbReference type="EMBL" id="KQK17680.1"/>
    </source>
</evidence>
<reference evidence="2" key="3">
    <citation type="submission" date="2018-08" db="UniProtKB">
        <authorList>
            <consortium name="EnsemblPlants"/>
        </authorList>
    </citation>
    <scope>IDENTIFICATION</scope>
    <source>
        <strain evidence="2">cv. Bd21</strain>
    </source>
</reference>
<keyword evidence="3" id="KW-1185">Reference proteome</keyword>
<reference evidence="1" key="2">
    <citation type="submission" date="2017-06" db="EMBL/GenBank/DDBJ databases">
        <title>WGS assembly of Brachypodium distachyon.</title>
        <authorList>
            <consortium name="The International Brachypodium Initiative"/>
            <person name="Lucas S."/>
            <person name="Harmon-Smith M."/>
            <person name="Lail K."/>
            <person name="Tice H."/>
            <person name="Grimwood J."/>
            <person name="Bruce D."/>
            <person name="Barry K."/>
            <person name="Shu S."/>
            <person name="Lindquist E."/>
            <person name="Wang M."/>
            <person name="Pitluck S."/>
            <person name="Vogel J.P."/>
            <person name="Garvin D.F."/>
            <person name="Mockler T.C."/>
            <person name="Schmutz J."/>
            <person name="Rokhsar D."/>
            <person name="Bevan M.W."/>
        </authorList>
    </citation>
    <scope>NUCLEOTIDE SEQUENCE</scope>
    <source>
        <strain evidence="1">Bd21</strain>
    </source>
</reference>
<proteinExistence type="predicted"/>
<accession>A0A0Q3H4C3</accession>
<dbReference type="Proteomes" id="UP000008810">
    <property type="component" value="Chromosome 1"/>
</dbReference>
<evidence type="ECO:0000313" key="3">
    <source>
        <dbReference type="Proteomes" id="UP000008810"/>
    </source>
</evidence>
<protein>
    <submittedName>
        <fullName evidence="1 2">Uncharacterized protein</fullName>
    </submittedName>
</protein>
<evidence type="ECO:0000313" key="2">
    <source>
        <dbReference type="EnsemblPlants" id="KQK17680"/>
    </source>
</evidence>
<organism evidence="1">
    <name type="scientific">Brachypodium distachyon</name>
    <name type="common">Purple false brome</name>
    <name type="synonym">Trachynia distachya</name>
    <dbReference type="NCBI Taxonomy" id="15368"/>
    <lineage>
        <taxon>Eukaryota</taxon>
        <taxon>Viridiplantae</taxon>
        <taxon>Streptophyta</taxon>
        <taxon>Embryophyta</taxon>
        <taxon>Tracheophyta</taxon>
        <taxon>Spermatophyta</taxon>
        <taxon>Magnoliopsida</taxon>
        <taxon>Liliopsida</taxon>
        <taxon>Poales</taxon>
        <taxon>Poaceae</taxon>
        <taxon>BOP clade</taxon>
        <taxon>Pooideae</taxon>
        <taxon>Stipodae</taxon>
        <taxon>Brachypodieae</taxon>
        <taxon>Brachypodium</taxon>
    </lineage>
</organism>
<dbReference type="EMBL" id="CM000880">
    <property type="protein sequence ID" value="KQK17680.1"/>
    <property type="molecule type" value="Genomic_DNA"/>
</dbReference>
<name>A0A0Q3H4C3_BRADI</name>